<organism evidence="3 4">
    <name type="scientific">Jannaschia faecimaris</name>
    <dbReference type="NCBI Taxonomy" id="1244108"/>
    <lineage>
        <taxon>Bacteria</taxon>
        <taxon>Pseudomonadati</taxon>
        <taxon>Pseudomonadota</taxon>
        <taxon>Alphaproteobacteria</taxon>
        <taxon>Rhodobacterales</taxon>
        <taxon>Roseobacteraceae</taxon>
        <taxon>Jannaschia</taxon>
    </lineage>
</organism>
<dbReference type="AlphaFoldDB" id="A0A1H3PYH6"/>
<keyword evidence="1" id="KW-0723">Serine/threonine-protein kinase</keyword>
<feature type="domain" description="Histidine kinase/HSP90-like ATPase" evidence="2">
    <location>
        <begin position="19"/>
        <end position="146"/>
    </location>
</feature>
<dbReference type="InterPro" id="IPR050267">
    <property type="entry name" value="Anti-sigma-factor_SerPK"/>
</dbReference>
<proteinExistence type="predicted"/>
<dbReference type="PANTHER" id="PTHR35526:SF3">
    <property type="entry name" value="ANTI-SIGMA-F FACTOR RSBW"/>
    <property type="match status" value="1"/>
</dbReference>
<dbReference type="OrthoDB" id="9792240at2"/>
<name>A0A1H3PYH6_9RHOB</name>
<keyword evidence="3" id="KW-0418">Kinase</keyword>
<evidence type="ECO:0000256" key="1">
    <source>
        <dbReference type="ARBA" id="ARBA00022527"/>
    </source>
</evidence>
<dbReference type="Pfam" id="PF13581">
    <property type="entry name" value="HATPase_c_2"/>
    <property type="match status" value="1"/>
</dbReference>
<evidence type="ECO:0000313" key="4">
    <source>
        <dbReference type="Proteomes" id="UP000198914"/>
    </source>
</evidence>
<dbReference type="GO" id="GO:0004674">
    <property type="term" value="F:protein serine/threonine kinase activity"/>
    <property type="evidence" value="ECO:0007669"/>
    <property type="project" value="UniProtKB-KW"/>
</dbReference>
<sequence length="150" mass="16107">MMAPTAIEAQTSGIVRTSFPAKPAEISKQLTALRGTFGERGLNDTLGDRVTLVLGEVLNNIVEHALSNHDSPILLEVTQVAGRVHVQTEDAGLALPSKLLGAVSLPDMGSTVEDLPESGFGWFIIHALVDDMVYERHDGRNRLSFSFVAA</sequence>
<dbReference type="Proteomes" id="UP000198914">
    <property type="component" value="Unassembled WGS sequence"/>
</dbReference>
<protein>
    <submittedName>
        <fullName evidence="3">Serine/threonine-protein kinase RsbW</fullName>
    </submittedName>
</protein>
<keyword evidence="4" id="KW-1185">Reference proteome</keyword>
<dbReference type="PANTHER" id="PTHR35526">
    <property type="entry name" value="ANTI-SIGMA-F FACTOR RSBW-RELATED"/>
    <property type="match status" value="1"/>
</dbReference>
<dbReference type="STRING" id="1244108.SAMN05444004_105221"/>
<dbReference type="InterPro" id="IPR003594">
    <property type="entry name" value="HATPase_dom"/>
</dbReference>
<dbReference type="Gene3D" id="3.30.565.10">
    <property type="entry name" value="Histidine kinase-like ATPase, C-terminal domain"/>
    <property type="match status" value="1"/>
</dbReference>
<dbReference type="SUPFAM" id="SSF55874">
    <property type="entry name" value="ATPase domain of HSP90 chaperone/DNA topoisomerase II/histidine kinase"/>
    <property type="match status" value="1"/>
</dbReference>
<dbReference type="EMBL" id="FNPX01000005">
    <property type="protein sequence ID" value="SDZ05988.1"/>
    <property type="molecule type" value="Genomic_DNA"/>
</dbReference>
<accession>A0A1H3PYH6</accession>
<dbReference type="CDD" id="cd16936">
    <property type="entry name" value="HATPase_RsbW-like"/>
    <property type="match status" value="1"/>
</dbReference>
<reference evidence="4" key="1">
    <citation type="submission" date="2016-10" db="EMBL/GenBank/DDBJ databases">
        <authorList>
            <person name="Varghese N."/>
            <person name="Submissions S."/>
        </authorList>
    </citation>
    <scope>NUCLEOTIDE SEQUENCE [LARGE SCALE GENOMIC DNA]</scope>
    <source>
        <strain evidence="4">DSM 100420</strain>
    </source>
</reference>
<dbReference type="InterPro" id="IPR036890">
    <property type="entry name" value="HATPase_C_sf"/>
</dbReference>
<keyword evidence="3" id="KW-0808">Transferase</keyword>
<gene>
    <name evidence="3" type="ORF">SAMN05444004_105221</name>
</gene>
<evidence type="ECO:0000259" key="2">
    <source>
        <dbReference type="Pfam" id="PF13581"/>
    </source>
</evidence>
<evidence type="ECO:0000313" key="3">
    <source>
        <dbReference type="EMBL" id="SDZ05988.1"/>
    </source>
</evidence>